<dbReference type="GO" id="GO:0032993">
    <property type="term" value="C:protein-DNA complex"/>
    <property type="evidence" value="ECO:0007669"/>
    <property type="project" value="TreeGrafter"/>
</dbReference>
<comment type="caution">
    <text evidence="8">The sequence shown here is derived from an EMBL/GenBank/DDBJ whole genome shotgun (WGS) entry which is preliminary data.</text>
</comment>
<dbReference type="eggNOG" id="COG0745">
    <property type="taxonomic scope" value="Bacteria"/>
</dbReference>
<proteinExistence type="predicted"/>
<dbReference type="GO" id="GO:0000976">
    <property type="term" value="F:transcription cis-regulatory region binding"/>
    <property type="evidence" value="ECO:0007669"/>
    <property type="project" value="TreeGrafter"/>
</dbReference>
<dbReference type="PANTHER" id="PTHR48111:SF1">
    <property type="entry name" value="TWO-COMPONENT RESPONSE REGULATOR ORR33"/>
    <property type="match status" value="1"/>
</dbReference>
<keyword evidence="9" id="KW-1185">Reference proteome</keyword>
<evidence type="ECO:0000256" key="2">
    <source>
        <dbReference type="ARBA" id="ARBA00023012"/>
    </source>
</evidence>
<dbReference type="GO" id="GO:0006355">
    <property type="term" value="P:regulation of DNA-templated transcription"/>
    <property type="evidence" value="ECO:0007669"/>
    <property type="project" value="TreeGrafter"/>
</dbReference>
<dbReference type="AlphaFoldDB" id="S7UNN6"/>
<evidence type="ECO:0000256" key="4">
    <source>
        <dbReference type="ARBA" id="ARBA00023125"/>
    </source>
</evidence>
<evidence type="ECO:0000256" key="1">
    <source>
        <dbReference type="ARBA" id="ARBA00022553"/>
    </source>
</evidence>
<dbReference type="Proteomes" id="UP000014975">
    <property type="component" value="Unassembled WGS sequence"/>
</dbReference>
<organism evidence="8 9">
    <name type="scientific">Alkalidesulfovibrio alkalitolerans DSM 16529</name>
    <dbReference type="NCBI Taxonomy" id="1121439"/>
    <lineage>
        <taxon>Bacteria</taxon>
        <taxon>Pseudomonadati</taxon>
        <taxon>Thermodesulfobacteriota</taxon>
        <taxon>Desulfovibrionia</taxon>
        <taxon>Desulfovibrionales</taxon>
        <taxon>Desulfovibrionaceae</taxon>
        <taxon>Alkalidesulfovibrio</taxon>
    </lineage>
</organism>
<dbReference type="InterPro" id="IPR001789">
    <property type="entry name" value="Sig_transdc_resp-reg_receiver"/>
</dbReference>
<dbReference type="SMART" id="SM00448">
    <property type="entry name" value="REC"/>
    <property type="match status" value="1"/>
</dbReference>
<dbReference type="InterPro" id="IPR011006">
    <property type="entry name" value="CheY-like_superfamily"/>
</dbReference>
<evidence type="ECO:0000256" key="3">
    <source>
        <dbReference type="ARBA" id="ARBA00023015"/>
    </source>
</evidence>
<evidence type="ECO:0000256" key="6">
    <source>
        <dbReference type="PROSITE-ProRule" id="PRU00169"/>
    </source>
</evidence>
<keyword evidence="3" id="KW-0805">Transcription regulation</keyword>
<keyword evidence="2" id="KW-0902">Two-component regulatory system</keyword>
<evidence type="ECO:0000259" key="7">
    <source>
        <dbReference type="PROSITE" id="PS50110"/>
    </source>
</evidence>
<dbReference type="SUPFAM" id="SSF52172">
    <property type="entry name" value="CheY-like"/>
    <property type="match status" value="1"/>
</dbReference>
<dbReference type="PANTHER" id="PTHR48111">
    <property type="entry name" value="REGULATOR OF RPOS"/>
    <property type="match status" value="1"/>
</dbReference>
<sequence>MNATRPMVLILDDEERIRELLIDYLGDYDEFDLVGAGSAEEALGLLARQPVDLCMVDIRLPGMDGAAFILAARESGLCPRFIVHTGSVGLALTEEMRGVGLTRDDVFLKPADIDKILERIRERLRTPVHGED</sequence>
<evidence type="ECO:0000313" key="9">
    <source>
        <dbReference type="Proteomes" id="UP000014975"/>
    </source>
</evidence>
<accession>S7UNN6</accession>
<dbReference type="Gene3D" id="3.40.50.2300">
    <property type="match status" value="1"/>
</dbReference>
<feature type="modified residue" description="4-aspartylphosphate" evidence="6">
    <location>
        <position position="57"/>
    </location>
</feature>
<gene>
    <name evidence="8" type="ORF">dsat_1970</name>
</gene>
<dbReference type="PATRIC" id="fig|1121439.3.peg.355"/>
<dbReference type="GO" id="GO:0000156">
    <property type="term" value="F:phosphorelay response regulator activity"/>
    <property type="evidence" value="ECO:0007669"/>
    <property type="project" value="TreeGrafter"/>
</dbReference>
<dbReference type="RefSeq" id="WP_020885856.1">
    <property type="nucleotide sequence ID" value="NZ_ATHI01000003.1"/>
</dbReference>
<keyword evidence="4" id="KW-0238">DNA-binding</keyword>
<evidence type="ECO:0000313" key="8">
    <source>
        <dbReference type="EMBL" id="EPR35629.1"/>
    </source>
</evidence>
<dbReference type="InterPro" id="IPR039420">
    <property type="entry name" value="WalR-like"/>
</dbReference>
<name>S7UNN6_9BACT</name>
<dbReference type="Pfam" id="PF00072">
    <property type="entry name" value="Response_reg"/>
    <property type="match status" value="1"/>
</dbReference>
<evidence type="ECO:0000256" key="5">
    <source>
        <dbReference type="ARBA" id="ARBA00023163"/>
    </source>
</evidence>
<reference evidence="8 9" key="1">
    <citation type="journal article" date="2013" name="Genome Announc.">
        <title>Draft genome sequences for three mercury-methylating, sulfate-reducing bacteria.</title>
        <authorList>
            <person name="Brown S.D."/>
            <person name="Hurt R.A.Jr."/>
            <person name="Gilmour C.C."/>
            <person name="Elias D.A."/>
        </authorList>
    </citation>
    <scope>NUCLEOTIDE SEQUENCE [LARGE SCALE GENOMIC DNA]</scope>
    <source>
        <strain evidence="8 9">DSM 16529</strain>
    </source>
</reference>
<feature type="domain" description="Response regulatory" evidence="7">
    <location>
        <begin position="7"/>
        <end position="124"/>
    </location>
</feature>
<dbReference type="GO" id="GO:0005829">
    <property type="term" value="C:cytosol"/>
    <property type="evidence" value="ECO:0007669"/>
    <property type="project" value="TreeGrafter"/>
</dbReference>
<keyword evidence="5" id="KW-0804">Transcription</keyword>
<dbReference type="STRING" id="1121439.dsat_1970"/>
<dbReference type="PROSITE" id="PS50110">
    <property type="entry name" value="RESPONSE_REGULATORY"/>
    <property type="match status" value="1"/>
</dbReference>
<dbReference type="EMBL" id="ATHI01000003">
    <property type="protein sequence ID" value="EPR35629.1"/>
    <property type="molecule type" value="Genomic_DNA"/>
</dbReference>
<keyword evidence="1 6" id="KW-0597">Phosphoprotein</keyword>
<protein>
    <submittedName>
        <fullName evidence="8">Response regulator receiver protein</fullName>
    </submittedName>
</protein>